<evidence type="ECO:0000256" key="2">
    <source>
        <dbReference type="ARBA" id="ARBA00022741"/>
    </source>
</evidence>
<keyword evidence="5" id="KW-0234">DNA repair</keyword>
<dbReference type="PANTHER" id="PTHR46239:SF1">
    <property type="entry name" value="DNA REPAIR PROTEIN RAD51 HOMOLOG 3"/>
    <property type="match status" value="1"/>
</dbReference>
<dbReference type="GO" id="GO:0033063">
    <property type="term" value="C:Rad51B-Rad51C-Rad51D-XRCC2 complex"/>
    <property type="evidence" value="ECO:0007669"/>
    <property type="project" value="TreeGrafter"/>
</dbReference>
<gene>
    <name evidence="9" type="ORF">KFE25_001862</name>
</gene>
<dbReference type="InterPro" id="IPR003593">
    <property type="entry name" value="AAA+_ATPase"/>
</dbReference>
<dbReference type="InterPro" id="IPR016467">
    <property type="entry name" value="DNA_recomb/repair_RecA-like"/>
</dbReference>
<dbReference type="GO" id="GO:0033065">
    <property type="term" value="C:Rad51C-XRCC3 complex"/>
    <property type="evidence" value="ECO:0007669"/>
    <property type="project" value="TreeGrafter"/>
</dbReference>
<comment type="caution">
    <text evidence="9">The sequence shown here is derived from an EMBL/GenBank/DDBJ whole genome shotgun (WGS) entry which is preliminary data.</text>
</comment>
<evidence type="ECO:0000256" key="7">
    <source>
        <dbReference type="ARBA" id="ARBA00040674"/>
    </source>
</evidence>
<proteinExistence type="predicted"/>
<dbReference type="GO" id="GO:0005657">
    <property type="term" value="C:replication fork"/>
    <property type="evidence" value="ECO:0007669"/>
    <property type="project" value="TreeGrafter"/>
</dbReference>
<dbReference type="Pfam" id="PF08423">
    <property type="entry name" value="Rad51"/>
    <property type="match status" value="2"/>
</dbReference>
<reference evidence="9" key="1">
    <citation type="submission" date="2021-05" db="EMBL/GenBank/DDBJ databases">
        <title>The genome of the haptophyte Pavlova lutheri (Diacronema luteri, Pavlovales) - a model for lipid biosynthesis in eukaryotic algae.</title>
        <authorList>
            <person name="Hulatt C.J."/>
            <person name="Posewitz M.C."/>
        </authorList>
    </citation>
    <scope>NUCLEOTIDE SEQUENCE</scope>
    <source>
        <strain evidence="9">NIVA-4/92</strain>
    </source>
</reference>
<dbReference type="Gene3D" id="3.40.50.300">
    <property type="entry name" value="P-loop containing nucleotide triphosphate hydrolases"/>
    <property type="match status" value="1"/>
</dbReference>
<dbReference type="AlphaFoldDB" id="A0A8J5XCB2"/>
<protein>
    <recommendedName>
        <fullName evidence="7">DNA repair protein RAD51 homolog 3</fullName>
    </recommendedName>
</protein>
<dbReference type="CDD" id="cd19492">
    <property type="entry name" value="Rad51C"/>
    <property type="match status" value="1"/>
</dbReference>
<dbReference type="InterPro" id="IPR027417">
    <property type="entry name" value="P-loop_NTPase"/>
</dbReference>
<dbReference type="InterPro" id="IPR013632">
    <property type="entry name" value="Rad51_C"/>
</dbReference>
<dbReference type="GO" id="GO:0008821">
    <property type="term" value="F:crossover junction DNA endonuclease activity"/>
    <property type="evidence" value="ECO:0007669"/>
    <property type="project" value="TreeGrafter"/>
</dbReference>
<keyword evidence="2" id="KW-0547">Nucleotide-binding</keyword>
<dbReference type="GO" id="GO:0000707">
    <property type="term" value="P:meiotic DNA recombinase assembly"/>
    <property type="evidence" value="ECO:0007669"/>
    <property type="project" value="TreeGrafter"/>
</dbReference>
<dbReference type="GO" id="GO:0005524">
    <property type="term" value="F:ATP binding"/>
    <property type="evidence" value="ECO:0007669"/>
    <property type="project" value="UniProtKB-KW"/>
</dbReference>
<keyword evidence="3" id="KW-0227">DNA damage</keyword>
<dbReference type="PANTHER" id="PTHR46239">
    <property type="entry name" value="DNA REPAIR PROTEIN RAD51 HOMOLOG 3 RAD51C"/>
    <property type="match status" value="1"/>
</dbReference>
<sequence>MAVSFPVAALVVPQEVKAKLLAHDYQSSADVLAVTPVQLSRDCAMSTSDAQRVSAASASASQPHALLAGAKTALELLDEERAEHPIVTFCKELDDVLGGGIRCKQITELCGEPGAGKTQMAMQLALDVQIPVELGGVGGQALYVDTEGSFVPDRVEQMARALCTHLRAAAAHSGSAADLAAAQRVSASGLLDGIHVCRVHSHREQVALVRMLPAFLAAHPLVRLVVVDSIAFHFRHGFDDYGARTRLLLSHALALLRVAVRHALAVLLVNQVTTKLAQPAPGSTAAGADADGGASVIAPALGETWAHVANTRIQLLKARVGAELERSALVDKSATTPRVSVAFQVTADGVRSARRRTAKRVLDELNGGAHGEQRVWQ</sequence>
<feature type="domain" description="RecA family profile 1" evidence="8">
    <location>
        <begin position="82"/>
        <end position="272"/>
    </location>
</feature>
<keyword evidence="4" id="KW-0067">ATP-binding</keyword>
<keyword evidence="6" id="KW-0539">Nucleus</keyword>
<dbReference type="OMA" id="ERIPDAW"/>
<dbReference type="SUPFAM" id="SSF52540">
    <property type="entry name" value="P-loop containing nucleoside triphosphate hydrolases"/>
    <property type="match status" value="1"/>
</dbReference>
<dbReference type="SMART" id="SM00382">
    <property type="entry name" value="AAA"/>
    <property type="match status" value="1"/>
</dbReference>
<evidence type="ECO:0000256" key="3">
    <source>
        <dbReference type="ARBA" id="ARBA00022763"/>
    </source>
</evidence>
<name>A0A8J5XCB2_DIALT</name>
<dbReference type="PIRSF" id="PIRSF005856">
    <property type="entry name" value="Rad51"/>
    <property type="match status" value="1"/>
</dbReference>
<dbReference type="GO" id="GO:0007131">
    <property type="term" value="P:reciprocal meiotic recombination"/>
    <property type="evidence" value="ECO:0007669"/>
    <property type="project" value="TreeGrafter"/>
</dbReference>
<evidence type="ECO:0000313" key="9">
    <source>
        <dbReference type="EMBL" id="KAG8466106.1"/>
    </source>
</evidence>
<evidence type="ECO:0000256" key="4">
    <source>
        <dbReference type="ARBA" id="ARBA00022840"/>
    </source>
</evidence>
<comment type="subcellular location">
    <subcellularLocation>
        <location evidence="1">Nucleus</location>
    </subcellularLocation>
</comment>
<evidence type="ECO:0000256" key="6">
    <source>
        <dbReference type="ARBA" id="ARBA00023242"/>
    </source>
</evidence>
<keyword evidence="10" id="KW-1185">Reference proteome</keyword>
<dbReference type="Proteomes" id="UP000751190">
    <property type="component" value="Unassembled WGS sequence"/>
</dbReference>
<dbReference type="EMBL" id="JAGTXO010000008">
    <property type="protein sequence ID" value="KAG8466106.1"/>
    <property type="molecule type" value="Genomic_DNA"/>
</dbReference>
<accession>A0A8J5XCB2</accession>
<organism evidence="9 10">
    <name type="scientific">Diacronema lutheri</name>
    <name type="common">Unicellular marine alga</name>
    <name type="synonym">Monochrysis lutheri</name>
    <dbReference type="NCBI Taxonomy" id="2081491"/>
    <lineage>
        <taxon>Eukaryota</taxon>
        <taxon>Haptista</taxon>
        <taxon>Haptophyta</taxon>
        <taxon>Pavlovophyceae</taxon>
        <taxon>Pavlovales</taxon>
        <taxon>Pavlovaceae</taxon>
        <taxon>Diacronema</taxon>
    </lineage>
</organism>
<dbReference type="OrthoDB" id="5957327at2759"/>
<dbReference type="InterPro" id="IPR020588">
    <property type="entry name" value="RecA_ATP-bd"/>
</dbReference>
<dbReference type="InterPro" id="IPR052093">
    <property type="entry name" value="HR_Repair_Mediator"/>
</dbReference>
<evidence type="ECO:0000256" key="5">
    <source>
        <dbReference type="ARBA" id="ARBA00023204"/>
    </source>
</evidence>
<evidence type="ECO:0000259" key="8">
    <source>
        <dbReference type="PROSITE" id="PS50162"/>
    </source>
</evidence>
<dbReference type="GO" id="GO:0000400">
    <property type="term" value="F:four-way junction DNA binding"/>
    <property type="evidence" value="ECO:0007669"/>
    <property type="project" value="TreeGrafter"/>
</dbReference>
<dbReference type="PROSITE" id="PS50162">
    <property type="entry name" value="RECA_2"/>
    <property type="match status" value="1"/>
</dbReference>
<dbReference type="GO" id="GO:0140664">
    <property type="term" value="F:ATP-dependent DNA damage sensor activity"/>
    <property type="evidence" value="ECO:0007669"/>
    <property type="project" value="InterPro"/>
</dbReference>
<evidence type="ECO:0000313" key="10">
    <source>
        <dbReference type="Proteomes" id="UP000751190"/>
    </source>
</evidence>
<evidence type="ECO:0000256" key="1">
    <source>
        <dbReference type="ARBA" id="ARBA00004123"/>
    </source>
</evidence>